<keyword evidence="1" id="KW-0238">DNA-binding</keyword>
<protein>
    <submittedName>
        <fullName evidence="1">DNA-binding protein</fullName>
    </submittedName>
</protein>
<sequence length="34" mass="3974">MTPTIPPNCRLLVQKGMPREEQICVTRIDDELYI</sequence>
<reference evidence="1 2" key="1">
    <citation type="journal article" date="2014" name="Genome Announc.">
        <title>Draft genome sequences of eight enterohepatic helicobacter species isolated from both laboratory and wild rodents.</title>
        <authorList>
            <person name="Sheh A."/>
            <person name="Shen Z."/>
            <person name="Fox J.G."/>
        </authorList>
    </citation>
    <scope>NUCLEOTIDE SEQUENCE [LARGE SCALE GENOMIC DNA]</scope>
    <source>
        <strain evidence="1 2">ST1</strain>
    </source>
</reference>
<name>A0A4U8TB17_9HELI</name>
<evidence type="ECO:0000313" key="2">
    <source>
        <dbReference type="Proteomes" id="UP000029922"/>
    </source>
</evidence>
<dbReference type="AlphaFoldDB" id="A0A4U8TB17"/>
<evidence type="ECO:0000313" key="1">
    <source>
        <dbReference type="EMBL" id="TLD97059.1"/>
    </source>
</evidence>
<comment type="caution">
    <text evidence="1">The sequence shown here is derived from an EMBL/GenBank/DDBJ whole genome shotgun (WGS) entry which is preliminary data.</text>
</comment>
<proteinExistence type="predicted"/>
<feature type="non-terminal residue" evidence="1">
    <location>
        <position position="34"/>
    </location>
</feature>
<gene>
    <name evidence="1" type="ORF">LS73_009775</name>
</gene>
<organism evidence="1 2">
    <name type="scientific">Helicobacter muridarum</name>
    <dbReference type="NCBI Taxonomy" id="216"/>
    <lineage>
        <taxon>Bacteria</taxon>
        <taxon>Pseudomonadati</taxon>
        <taxon>Campylobacterota</taxon>
        <taxon>Epsilonproteobacteria</taxon>
        <taxon>Campylobacterales</taxon>
        <taxon>Helicobacteraceae</taxon>
        <taxon>Helicobacter</taxon>
    </lineage>
</organism>
<dbReference type="Proteomes" id="UP000029922">
    <property type="component" value="Unassembled WGS sequence"/>
</dbReference>
<dbReference type="EMBL" id="JRPD02000066">
    <property type="protein sequence ID" value="TLD97059.1"/>
    <property type="molecule type" value="Genomic_DNA"/>
</dbReference>
<accession>A0A4U8TB17</accession>
<dbReference type="GO" id="GO:0003677">
    <property type="term" value="F:DNA binding"/>
    <property type="evidence" value="ECO:0007669"/>
    <property type="project" value="UniProtKB-KW"/>
</dbReference>